<evidence type="ECO:0000313" key="2">
    <source>
        <dbReference type="EMBL" id="CAB4176664.1"/>
    </source>
</evidence>
<proteinExistence type="predicted"/>
<organism evidence="2">
    <name type="scientific">uncultured Caudovirales phage</name>
    <dbReference type="NCBI Taxonomy" id="2100421"/>
    <lineage>
        <taxon>Viruses</taxon>
        <taxon>Duplodnaviria</taxon>
        <taxon>Heunggongvirae</taxon>
        <taxon>Uroviricota</taxon>
        <taxon>Caudoviricetes</taxon>
        <taxon>Peduoviridae</taxon>
        <taxon>Maltschvirus</taxon>
        <taxon>Maltschvirus maltsch</taxon>
    </lineage>
</organism>
<protein>
    <submittedName>
        <fullName evidence="2">Uncharacterized protein</fullName>
    </submittedName>
</protein>
<feature type="region of interest" description="Disordered" evidence="1">
    <location>
        <begin position="33"/>
        <end position="52"/>
    </location>
</feature>
<name>A0A6J5QAL4_9CAUD</name>
<sequence length="52" mass="6376">MGKKIKKPKVTWEDVKNDPEWKDILKKPWEPFAKKDNGWRRKPKPKGHHKVW</sequence>
<gene>
    <name evidence="2" type="ORF">UFOVP978_51</name>
</gene>
<accession>A0A6J5QAL4</accession>
<dbReference type="EMBL" id="LR796937">
    <property type="protein sequence ID" value="CAB4176664.1"/>
    <property type="molecule type" value="Genomic_DNA"/>
</dbReference>
<reference evidence="2" key="1">
    <citation type="submission" date="2020-05" db="EMBL/GenBank/DDBJ databases">
        <authorList>
            <person name="Chiriac C."/>
            <person name="Salcher M."/>
            <person name="Ghai R."/>
            <person name="Kavagutti S V."/>
        </authorList>
    </citation>
    <scope>NUCLEOTIDE SEQUENCE</scope>
</reference>
<feature type="compositionally biased region" description="Basic residues" evidence="1">
    <location>
        <begin position="40"/>
        <end position="52"/>
    </location>
</feature>
<evidence type="ECO:0000256" key="1">
    <source>
        <dbReference type="SAM" id="MobiDB-lite"/>
    </source>
</evidence>